<dbReference type="AlphaFoldDB" id="A0A6M1LEJ2"/>
<comment type="caution">
    <text evidence="1">The sequence shown here is derived from an EMBL/GenBank/DDBJ whole genome shotgun (WGS) entry which is preliminary data.</text>
</comment>
<proteinExistence type="predicted"/>
<evidence type="ECO:0000313" key="1">
    <source>
        <dbReference type="EMBL" id="NGM18715.1"/>
    </source>
</evidence>
<dbReference type="Proteomes" id="UP000475385">
    <property type="component" value="Unassembled WGS sequence"/>
</dbReference>
<dbReference type="EMBL" id="JAAIKB010000001">
    <property type="protein sequence ID" value="NGM18715.1"/>
    <property type="molecule type" value="Genomic_DNA"/>
</dbReference>
<keyword evidence="2" id="KW-1185">Reference proteome</keyword>
<evidence type="ECO:0000313" key="2">
    <source>
        <dbReference type="Proteomes" id="UP000475385"/>
    </source>
</evidence>
<accession>A0A6M1LEJ2</accession>
<reference evidence="1 2" key="2">
    <citation type="submission" date="2020-03" db="EMBL/GenBank/DDBJ databases">
        <title>Roseomonas stagni sp. nov., isolated from pond water in Japan.</title>
        <authorList>
            <person name="Furuhata K."/>
            <person name="Miyamoto H."/>
            <person name="Goto K."/>
        </authorList>
    </citation>
    <scope>NUCLEOTIDE SEQUENCE [LARGE SCALE GENOMIC DNA]</scope>
    <source>
        <strain evidence="1 2">PeD5</strain>
    </source>
</reference>
<protein>
    <submittedName>
        <fullName evidence="1">Uncharacterized protein</fullName>
    </submittedName>
</protein>
<name>A0A6M1LEJ2_9PROT</name>
<organism evidence="1 2">
    <name type="scientific">Falsiroseomonas algicola</name>
    <dbReference type="NCBI Taxonomy" id="2716930"/>
    <lineage>
        <taxon>Bacteria</taxon>
        <taxon>Pseudomonadati</taxon>
        <taxon>Pseudomonadota</taxon>
        <taxon>Alphaproteobacteria</taxon>
        <taxon>Acetobacterales</taxon>
        <taxon>Roseomonadaceae</taxon>
        <taxon>Falsiroseomonas</taxon>
    </lineage>
</organism>
<gene>
    <name evidence="1" type="ORF">G3576_01735</name>
</gene>
<reference evidence="1 2" key="1">
    <citation type="submission" date="2020-02" db="EMBL/GenBank/DDBJ databases">
        <authorList>
            <person name="Kim H.M."/>
            <person name="Jeon C.O."/>
        </authorList>
    </citation>
    <scope>NUCLEOTIDE SEQUENCE [LARGE SCALE GENOMIC DNA]</scope>
    <source>
        <strain evidence="1 2">PeD5</strain>
    </source>
</reference>
<dbReference type="RefSeq" id="WP_164692595.1">
    <property type="nucleotide sequence ID" value="NZ_JAAIKB010000001.1"/>
</dbReference>
<sequence length="269" mass="27146">MDIAPLVLDSVTHLSDAAIGRVACCASHGGVYAAWYAARKGVAAAVLHDAGIGRDRAGIAGLDWMAAQGMPGATIGYRSARIGDGADMMARGLVSFVNAPAAALGIEPGMPCREAMARLAAARLPPASAVQPMGEARQELPGTATIRVFAIDSNGLVLPADAGRIVVTGSHGGLLGGRPETAVKAAVRAALYNDAGIGIDDAGISRLPALQARGIAGATVDCHSARIGEGMSSFEDGVISALNDRAVAMGGRIGQSARDFVAAMLEHAE</sequence>